<keyword evidence="3" id="KW-0547">Nucleotide-binding</keyword>
<dbReference type="GO" id="GO:0005524">
    <property type="term" value="F:ATP binding"/>
    <property type="evidence" value="ECO:0007669"/>
    <property type="project" value="UniProtKB-KW"/>
</dbReference>
<gene>
    <name evidence="6" type="ORF">ASZ90_006157</name>
</gene>
<protein>
    <submittedName>
        <fullName evidence="6">Long-chain-fatty-acid--coa ligase</fullName>
        <ecNumber evidence="6">6.2.1.3</ecNumber>
    </submittedName>
</protein>
<dbReference type="PANTHER" id="PTHR43107">
    <property type="entry name" value="LONG-CHAIN FATTY ACID TRANSPORT PROTEIN"/>
    <property type="match status" value="1"/>
</dbReference>
<dbReference type="GO" id="GO:0005886">
    <property type="term" value="C:plasma membrane"/>
    <property type="evidence" value="ECO:0007669"/>
    <property type="project" value="TreeGrafter"/>
</dbReference>
<dbReference type="Gene3D" id="3.40.50.12780">
    <property type="entry name" value="N-terminal domain of ligase-like"/>
    <property type="match status" value="1"/>
</dbReference>
<proteinExistence type="inferred from homology"/>
<dbReference type="SUPFAM" id="SSF56801">
    <property type="entry name" value="Acetyl-CoA synthetase-like"/>
    <property type="match status" value="1"/>
</dbReference>
<dbReference type="PROSITE" id="PS00455">
    <property type="entry name" value="AMP_BINDING"/>
    <property type="match status" value="1"/>
</dbReference>
<feature type="domain" description="AMP-dependent synthetase/ligase" evidence="5">
    <location>
        <begin position="15"/>
        <end position="346"/>
    </location>
</feature>
<keyword evidence="4" id="KW-0067">ATP-binding</keyword>
<dbReference type="InterPro" id="IPR045851">
    <property type="entry name" value="AMP-bd_C_sf"/>
</dbReference>
<comment type="similarity">
    <text evidence="1">Belongs to the ATP-dependent AMP-binding enzyme family.</text>
</comment>
<evidence type="ECO:0000256" key="4">
    <source>
        <dbReference type="ARBA" id="ARBA00022840"/>
    </source>
</evidence>
<evidence type="ECO:0000256" key="2">
    <source>
        <dbReference type="ARBA" id="ARBA00022598"/>
    </source>
</evidence>
<dbReference type="InterPro" id="IPR000873">
    <property type="entry name" value="AMP-dep_synth/lig_dom"/>
</dbReference>
<dbReference type="Gene3D" id="3.30.300.30">
    <property type="match status" value="1"/>
</dbReference>
<dbReference type="GO" id="GO:0005324">
    <property type="term" value="F:long-chain fatty acid transmembrane transporter activity"/>
    <property type="evidence" value="ECO:0007669"/>
    <property type="project" value="TreeGrafter"/>
</dbReference>
<keyword evidence="2 6" id="KW-0436">Ligase</keyword>
<dbReference type="EC" id="6.2.1.3" evidence="6"/>
<organism evidence="6">
    <name type="scientific">hydrocarbon metagenome</name>
    <dbReference type="NCBI Taxonomy" id="938273"/>
    <lineage>
        <taxon>unclassified sequences</taxon>
        <taxon>metagenomes</taxon>
        <taxon>ecological metagenomes</taxon>
    </lineage>
</organism>
<comment type="caution">
    <text evidence="6">The sequence shown here is derived from an EMBL/GenBank/DDBJ whole genome shotgun (WGS) entry which is preliminary data.</text>
</comment>
<dbReference type="PANTHER" id="PTHR43107:SF15">
    <property type="entry name" value="FATTY ACID TRANSPORT PROTEIN 3, ISOFORM A"/>
    <property type="match status" value="1"/>
</dbReference>
<name>A0A0W8FTA2_9ZZZZ</name>
<dbReference type="GO" id="GO:0044539">
    <property type="term" value="P:long-chain fatty acid import into cell"/>
    <property type="evidence" value="ECO:0007669"/>
    <property type="project" value="TreeGrafter"/>
</dbReference>
<evidence type="ECO:0000259" key="5">
    <source>
        <dbReference type="Pfam" id="PF00501"/>
    </source>
</evidence>
<accession>A0A0W8FTA2</accession>
<dbReference type="Pfam" id="PF00501">
    <property type="entry name" value="AMP-binding"/>
    <property type="match status" value="1"/>
</dbReference>
<dbReference type="InterPro" id="IPR020845">
    <property type="entry name" value="AMP-binding_CS"/>
</dbReference>
<dbReference type="EMBL" id="LNQE01000868">
    <property type="protein sequence ID" value="KUG24020.1"/>
    <property type="molecule type" value="Genomic_DNA"/>
</dbReference>
<dbReference type="GO" id="GO:0004467">
    <property type="term" value="F:long-chain fatty acid-CoA ligase activity"/>
    <property type="evidence" value="ECO:0007669"/>
    <property type="project" value="UniProtKB-EC"/>
</dbReference>
<evidence type="ECO:0000256" key="3">
    <source>
        <dbReference type="ARBA" id="ARBA00022741"/>
    </source>
</evidence>
<evidence type="ECO:0000256" key="1">
    <source>
        <dbReference type="ARBA" id="ARBA00006432"/>
    </source>
</evidence>
<dbReference type="InterPro" id="IPR042099">
    <property type="entry name" value="ANL_N_sf"/>
</dbReference>
<reference evidence="6" key="1">
    <citation type="journal article" date="2015" name="Proc. Natl. Acad. Sci. U.S.A.">
        <title>Networks of energetic and metabolic interactions define dynamics in microbial communities.</title>
        <authorList>
            <person name="Embree M."/>
            <person name="Liu J.K."/>
            <person name="Al-Bassam M.M."/>
            <person name="Zengler K."/>
        </authorList>
    </citation>
    <scope>NUCLEOTIDE SEQUENCE</scope>
</reference>
<evidence type="ECO:0000313" key="6">
    <source>
        <dbReference type="EMBL" id="KUG24020.1"/>
    </source>
</evidence>
<dbReference type="AlphaFoldDB" id="A0A0W8FTA2"/>
<sequence>MVECGKFDKDKRLSFGVYMDNIPEFLFASFGAGLSNSILFAINTGFRGETLAKVMDQAQISFLIINESTVEEVDSAIKNTKTIGPESVYFSGDRKNFTSKEFLSLEDAIAEAERIEVPSRYRVNVDNFSSVIVIYTSGTSGMPKGVPCTHIKMFGAGFVVQSAVHLNKNDRGYISMPLFHSNAWYIGILPQMLVGGSFVLKRRFSASAFEEDMLAHGITFLNYVGQPLHYIIEALERKYGSGEAVEATLAKHPQNKFRIAYGNGATVNDRIKFKRYLGMKHVYEIYGSTEAVITTANLPGDPVDSVGRVDSSIRILDEEEKECVPGIMDENGALINYDKAVGEICRKVGDNNLRFEGYFGNADATRQKFRNGWYHSGDLGHIRIVSGKRYMFFNGRTDDWIRKDGENFSAESVILHVQNIPAVDCAIAYGAPCEVSDEKVMITVQLKGGAEFEPDKVYEWLIKQQKEKGMDPKWMPDYIRIIEKFSVTDTQKIIVRPFKRENFNLGNNPDMQIFFRQRGDNTYRRLTTEEFSKIKESFRANGREHFLAAG</sequence>